<sequence>MKATPLEISVGALVLEDGTTIPGTWRIWKDDIGQVVMLQRLA</sequence>
<dbReference type="GeneID" id="26517842"/>
<dbReference type="EMBL" id="KP881232">
    <property type="protein sequence ID" value="AKE44790.1"/>
    <property type="molecule type" value="Genomic_DNA"/>
</dbReference>
<name>A0A0F6R5Z8_9CAUD</name>
<accession>A0A0F6R5Z8</accession>
<dbReference type="KEGG" id="vg:26517842"/>
<reference evidence="2" key="2">
    <citation type="submission" date="2015-03" db="EMBL/GenBank/DDBJ databases">
        <title>The genome and structure of Sinorhizobium meliloti phage phiM9.</title>
        <authorList>
            <person name="Johnson M.C."/>
            <person name="Tatum K.B."/>
            <person name="Lynn J.S."/>
            <person name="Brewer T.E."/>
            <person name="Washburn B.K."/>
            <person name="Stroupe M.E."/>
            <person name="Jones K.M."/>
        </authorList>
    </citation>
    <scope>NUCLEOTIDE SEQUENCE [LARGE SCALE GENOMIC DNA]</scope>
</reference>
<evidence type="ECO:0000313" key="1">
    <source>
        <dbReference type="EMBL" id="AKE44790.1"/>
    </source>
</evidence>
<keyword evidence="2" id="KW-1185">Reference proteome</keyword>
<gene>
    <name evidence="1" type="ORF">Sm_phiM9_162</name>
</gene>
<protein>
    <submittedName>
        <fullName evidence="1">Uncharacterized protein</fullName>
    </submittedName>
</protein>
<reference evidence="1 2" key="1">
    <citation type="journal article" date="2015" name="J. Virol.">
        <title>Sinorhizobium meliloti Phage ?M9 Defines a New Group of T4 Superfamily Phages with Unusual Genomic Features but a Common T=16 Capsid.</title>
        <authorList>
            <person name="Johnson M.C."/>
            <person name="Tatum K.B."/>
            <person name="Lynn J.S."/>
            <person name="Brewer T.E."/>
            <person name="Lu S."/>
            <person name="Washburn B.K."/>
            <person name="Stroupe M.E."/>
            <person name="Jones K.M."/>
        </authorList>
    </citation>
    <scope>NUCLEOTIDE SEQUENCE [LARGE SCALE GENOMIC DNA]</scope>
</reference>
<dbReference type="Proteomes" id="UP000033804">
    <property type="component" value="Segment"/>
</dbReference>
<organism evidence="1 2">
    <name type="scientific">Sinorhizobium phage phiM9</name>
    <dbReference type="NCBI Taxonomy" id="1636182"/>
    <lineage>
        <taxon>Viruses</taxon>
        <taxon>Duplodnaviria</taxon>
        <taxon>Heunggongvirae</taxon>
        <taxon>Uroviricota</taxon>
        <taxon>Caudoviricetes</taxon>
        <taxon>Pootjesviridae</taxon>
        <taxon>Emnonavirus</taxon>
        <taxon>Emnonavirus phiM9</taxon>
    </lineage>
</organism>
<evidence type="ECO:0000313" key="2">
    <source>
        <dbReference type="Proteomes" id="UP000033804"/>
    </source>
</evidence>
<dbReference type="RefSeq" id="YP_009189544.1">
    <property type="nucleotide sequence ID" value="NC_028676.1"/>
</dbReference>
<proteinExistence type="predicted"/>